<protein>
    <recommendedName>
        <fullName evidence="2 3">Vacuolar fusion protein MON1</fullName>
    </recommendedName>
</protein>
<accession>A0A9W8ACU3</accession>
<keyword evidence="3" id="KW-0472">Membrane</keyword>
<comment type="similarity">
    <text evidence="3">Belongs to the MON1/SAND family.</text>
</comment>
<dbReference type="InterPro" id="IPR043970">
    <property type="entry name" value="FUZ/MON1/HPS1_longin_3"/>
</dbReference>
<feature type="domain" description="FUZ/MON1/HPS1 third Longin" evidence="6">
    <location>
        <begin position="261"/>
        <end position="359"/>
    </location>
</feature>
<organism evidence="7 8">
    <name type="scientific">Tieghemiomyces parasiticus</name>
    <dbReference type="NCBI Taxonomy" id="78921"/>
    <lineage>
        <taxon>Eukaryota</taxon>
        <taxon>Fungi</taxon>
        <taxon>Fungi incertae sedis</taxon>
        <taxon>Zoopagomycota</taxon>
        <taxon>Kickxellomycotina</taxon>
        <taxon>Dimargaritomycetes</taxon>
        <taxon>Dimargaritales</taxon>
        <taxon>Dimargaritaceae</taxon>
        <taxon>Tieghemiomyces</taxon>
    </lineage>
</organism>
<dbReference type="PANTHER" id="PTHR13027:SF7">
    <property type="entry name" value="VACUOLAR FUSION PROTEIN MON1 HOMOLOG"/>
    <property type="match status" value="1"/>
</dbReference>
<evidence type="ECO:0000259" key="4">
    <source>
        <dbReference type="Pfam" id="PF19036"/>
    </source>
</evidence>
<dbReference type="GO" id="GO:0016192">
    <property type="term" value="P:vesicle-mediated transport"/>
    <property type="evidence" value="ECO:0007669"/>
    <property type="project" value="InterPro"/>
</dbReference>
<evidence type="ECO:0000313" key="8">
    <source>
        <dbReference type="Proteomes" id="UP001150569"/>
    </source>
</evidence>
<evidence type="ECO:0000259" key="6">
    <source>
        <dbReference type="Pfam" id="PF19038"/>
    </source>
</evidence>
<dbReference type="InterPro" id="IPR043972">
    <property type="entry name" value="FUZ/MON1/HPS1_longin_1"/>
</dbReference>
<comment type="function">
    <text evidence="3">Required for multiple vacuole delivery pathways including the cytoplasm to vacuole transport (Cvt), autophagy, pexophagy and endocytosis.</text>
</comment>
<gene>
    <name evidence="7" type="primary">MON1_1</name>
    <name evidence="7" type="ORF">IWQ60_004889</name>
</gene>
<evidence type="ECO:0000256" key="3">
    <source>
        <dbReference type="RuleBase" id="RU367048"/>
    </source>
</evidence>
<dbReference type="Pfam" id="PF19038">
    <property type="entry name" value="Fuz_longin_3"/>
    <property type="match status" value="1"/>
</dbReference>
<reference evidence="7" key="1">
    <citation type="submission" date="2022-07" db="EMBL/GenBank/DDBJ databases">
        <title>Phylogenomic reconstructions and comparative analyses of Kickxellomycotina fungi.</title>
        <authorList>
            <person name="Reynolds N.K."/>
            <person name="Stajich J.E."/>
            <person name="Barry K."/>
            <person name="Grigoriev I.V."/>
            <person name="Crous P."/>
            <person name="Smith M.E."/>
        </authorList>
    </citation>
    <scope>NUCLEOTIDE SEQUENCE</scope>
    <source>
        <strain evidence="7">RSA 861</strain>
    </source>
</reference>
<dbReference type="GO" id="GO:0035658">
    <property type="term" value="C:Mon1-Ccz1 complex"/>
    <property type="evidence" value="ECO:0007669"/>
    <property type="project" value="TreeGrafter"/>
</dbReference>
<keyword evidence="3" id="KW-0072">Autophagy</keyword>
<dbReference type="Pfam" id="PF19036">
    <property type="entry name" value="Fuz_longin_1"/>
    <property type="match status" value="1"/>
</dbReference>
<keyword evidence="8" id="KW-1185">Reference proteome</keyword>
<keyword evidence="3" id="KW-0967">Endosome</keyword>
<sequence>MGVIQALISLVADADDTLRTVRSGGHILTFLIREPLYLMAVAQTEEPEVQLRYQLTYLHDQILSIVSHGQLQRAFRGHSSFDLRKLLTGTEAMLDHLVNQFSTNFSFALGSIETLRLPPRLRERLGLALKLAKSRNVLYALLVSGKRLITMLRPKETALYTSDLHLLLSTVGSFTSFQMGENWIPICLPRFNRDGFLHVYICYLVPGVCLLLLSPDKGRFAEMSAIKSGIVEKLTRTGDLDKLQAVVQEPAYSPAELGVPGLRHFVYRLNRCVQHTSSLYAEPYVKLHEQESLLAKYHRVWASLHDQKQPVRIVHQVTTSETILGWSTAGFELYATFGPLVRKTTLVASSNQLIQWVKKFEEALFAAHPPTV</sequence>
<dbReference type="PANTHER" id="PTHR13027">
    <property type="entry name" value="SAND PROTEIN-RELATED"/>
    <property type="match status" value="1"/>
</dbReference>
<dbReference type="InterPro" id="IPR043971">
    <property type="entry name" value="FUZ/MON1/HPS1_longin_2"/>
</dbReference>
<evidence type="ECO:0000256" key="2">
    <source>
        <dbReference type="ARBA" id="ARBA00018132"/>
    </source>
</evidence>
<comment type="caution">
    <text evidence="7">The sequence shown here is derived from an EMBL/GenBank/DDBJ whole genome shotgun (WGS) entry which is preliminary data.</text>
</comment>
<dbReference type="PRINTS" id="PR01546">
    <property type="entry name" value="YEAST73DUF"/>
</dbReference>
<dbReference type="GO" id="GO:0005774">
    <property type="term" value="C:vacuolar membrane"/>
    <property type="evidence" value="ECO:0007669"/>
    <property type="project" value="UniProtKB-SubCell"/>
</dbReference>
<dbReference type="OrthoDB" id="272411at2759"/>
<dbReference type="InterPro" id="IPR004353">
    <property type="entry name" value="Mon1"/>
</dbReference>
<dbReference type="GO" id="GO:0006623">
    <property type="term" value="P:protein targeting to vacuole"/>
    <property type="evidence" value="ECO:0007669"/>
    <property type="project" value="UniProtKB-UniRule"/>
</dbReference>
<evidence type="ECO:0000313" key="7">
    <source>
        <dbReference type="EMBL" id="KAJ1924950.1"/>
    </source>
</evidence>
<name>A0A9W8ACU3_9FUNG</name>
<evidence type="ECO:0000256" key="1">
    <source>
        <dbReference type="ARBA" id="ARBA00004380"/>
    </source>
</evidence>
<keyword evidence="3" id="KW-0926">Vacuole</keyword>
<dbReference type="GO" id="GO:0006914">
    <property type="term" value="P:autophagy"/>
    <property type="evidence" value="ECO:0007669"/>
    <property type="project" value="UniProtKB-UniRule"/>
</dbReference>
<dbReference type="EMBL" id="JANBPT010000247">
    <property type="protein sequence ID" value="KAJ1924950.1"/>
    <property type="molecule type" value="Genomic_DNA"/>
</dbReference>
<feature type="domain" description="FUZ/MON1/HPS1 first Longin" evidence="4">
    <location>
        <begin position="1"/>
        <end position="97"/>
    </location>
</feature>
<evidence type="ECO:0000259" key="5">
    <source>
        <dbReference type="Pfam" id="PF19037"/>
    </source>
</evidence>
<keyword evidence="3" id="KW-0653">Protein transport</keyword>
<dbReference type="GO" id="GO:0032585">
    <property type="term" value="C:multivesicular body membrane"/>
    <property type="evidence" value="ECO:0007669"/>
    <property type="project" value="UniProtKB-SubCell"/>
</dbReference>
<comment type="subcellular location">
    <subcellularLocation>
        <location evidence="3">Endosome</location>
        <location evidence="3">Multivesicular body membrane</location>
        <topology evidence="3">Peripheral membrane protein</topology>
    </subcellularLocation>
    <subcellularLocation>
        <location evidence="1 3">Prevacuolar compartment membrane</location>
        <topology evidence="1 3">Peripheral membrane protein</topology>
    </subcellularLocation>
    <subcellularLocation>
        <location evidence="3">Vacuole membrane</location>
        <topology evidence="3">Peripheral membrane protein</topology>
    </subcellularLocation>
</comment>
<proteinExistence type="inferred from homology"/>
<dbReference type="Proteomes" id="UP001150569">
    <property type="component" value="Unassembled WGS sequence"/>
</dbReference>
<dbReference type="Pfam" id="PF19037">
    <property type="entry name" value="Fuz_longin_2"/>
    <property type="match status" value="1"/>
</dbReference>
<dbReference type="AlphaFoldDB" id="A0A9W8ACU3"/>
<keyword evidence="3" id="KW-0813">Transport</keyword>
<feature type="domain" description="FUZ/MON1/HPS1 second Longin" evidence="5">
    <location>
        <begin position="136"/>
        <end position="231"/>
    </location>
</feature>